<feature type="compositionally biased region" description="Polar residues" evidence="1">
    <location>
        <begin position="358"/>
        <end position="389"/>
    </location>
</feature>
<name>A0A1U7LR91_NEOID</name>
<dbReference type="OrthoDB" id="5395156at2759"/>
<evidence type="ECO:0000313" key="4">
    <source>
        <dbReference type="Proteomes" id="UP000186594"/>
    </source>
</evidence>
<feature type="region of interest" description="Disordered" evidence="1">
    <location>
        <begin position="62"/>
        <end position="169"/>
    </location>
</feature>
<feature type="compositionally biased region" description="Basic residues" evidence="1">
    <location>
        <begin position="130"/>
        <end position="139"/>
    </location>
</feature>
<feature type="compositionally biased region" description="Polar residues" evidence="1">
    <location>
        <begin position="68"/>
        <end position="79"/>
    </location>
</feature>
<evidence type="ECO:0000256" key="1">
    <source>
        <dbReference type="SAM" id="MobiDB-lite"/>
    </source>
</evidence>
<dbReference type="Proteomes" id="UP000186594">
    <property type="component" value="Unassembled WGS sequence"/>
</dbReference>
<feature type="region of interest" description="Disordered" evidence="1">
    <location>
        <begin position="1"/>
        <end position="29"/>
    </location>
</feature>
<feature type="region of interest" description="Disordered" evidence="1">
    <location>
        <begin position="34"/>
        <end position="53"/>
    </location>
</feature>
<dbReference type="Pfam" id="PF13926">
    <property type="entry name" value="DUF4211"/>
    <property type="match status" value="1"/>
</dbReference>
<feature type="compositionally biased region" description="Polar residues" evidence="1">
    <location>
        <begin position="115"/>
        <end position="125"/>
    </location>
</feature>
<feature type="region of interest" description="Disordered" evidence="1">
    <location>
        <begin position="189"/>
        <end position="214"/>
    </location>
</feature>
<keyword evidence="4" id="KW-1185">Reference proteome</keyword>
<organism evidence="3 4">
    <name type="scientific">Neolecta irregularis (strain DAH-3)</name>
    <dbReference type="NCBI Taxonomy" id="1198029"/>
    <lineage>
        <taxon>Eukaryota</taxon>
        <taxon>Fungi</taxon>
        <taxon>Dikarya</taxon>
        <taxon>Ascomycota</taxon>
        <taxon>Taphrinomycotina</taxon>
        <taxon>Neolectales</taxon>
        <taxon>Neolectaceae</taxon>
        <taxon>Neolecta</taxon>
    </lineage>
</organism>
<feature type="domain" description="DUF4211" evidence="2">
    <location>
        <begin position="391"/>
        <end position="502"/>
    </location>
</feature>
<dbReference type="EMBL" id="LXFE01000491">
    <property type="protein sequence ID" value="OLL25149.1"/>
    <property type="molecule type" value="Genomic_DNA"/>
</dbReference>
<dbReference type="AlphaFoldDB" id="A0A1U7LR91"/>
<feature type="compositionally biased region" description="Basic and acidic residues" evidence="1">
    <location>
        <begin position="1"/>
        <end position="27"/>
    </location>
</feature>
<sequence>MPARKSQDRGQNTPEKKTKEPKGHITERPLIYATIHDGEDPLKVNQAVSPVRPGELVQVIQRKRKLSKSPSNIVSTQLPPSKELENTPQNRGGPVQGMTKTPKQKSNRVKEKSSGPRQTRLSNNGLGHPARVKKCKRTSVVRDQAPGNCAASEISGPTKHHKPLDTRVDKKFKLKQTRLDVATEIFPDKPRQNAWTPPEGSVLENPSKFTTGKLSSDQVDSLFSVSPDADISEPPPLGSRSLLLNKYDNHDADEDRKSFKEIKMEQPKLAERKCHIEGAVSSSKKPRLLRTCQKNRILSTDEQDTGSQVEELEDEIKMLDAGKVLAKRTRDESSRNKALSNRQRLLATLRNKRKGIAPSNTDNYDVDSSTDSQPLYDSTSEKSSGSVNSENFIVESEDEDFDSTQMPVEFQMQSHQKLSHHFKVLVQYEVHRLLNPAMNLDQNYFQLALKAFEKKVDSIRDSVLISTAWKHNFSSAIKARPIFSDAESNTGMRCDACNITNRYHPHFQP</sequence>
<proteinExistence type="predicted"/>
<dbReference type="InterPro" id="IPR025451">
    <property type="entry name" value="DUF4211"/>
</dbReference>
<gene>
    <name evidence="3" type="ORF">NEOLI_000603</name>
</gene>
<feature type="region of interest" description="Disordered" evidence="1">
    <location>
        <begin position="349"/>
        <end position="389"/>
    </location>
</feature>
<accession>A0A1U7LR91</accession>
<reference evidence="3 4" key="1">
    <citation type="submission" date="2016-04" db="EMBL/GenBank/DDBJ databases">
        <title>Evolutionary innovation and constraint leading to complex multicellularity in the Ascomycota.</title>
        <authorList>
            <person name="Cisse O."/>
            <person name="Nguyen A."/>
            <person name="Hewitt D.A."/>
            <person name="Jedd G."/>
            <person name="Stajich J.E."/>
        </authorList>
    </citation>
    <scope>NUCLEOTIDE SEQUENCE [LARGE SCALE GENOMIC DNA]</scope>
    <source>
        <strain evidence="3 4">DAH-3</strain>
    </source>
</reference>
<evidence type="ECO:0000313" key="3">
    <source>
        <dbReference type="EMBL" id="OLL25149.1"/>
    </source>
</evidence>
<protein>
    <recommendedName>
        <fullName evidence="2">DUF4211 domain-containing protein</fullName>
    </recommendedName>
</protein>
<comment type="caution">
    <text evidence="3">The sequence shown here is derived from an EMBL/GenBank/DDBJ whole genome shotgun (WGS) entry which is preliminary data.</text>
</comment>
<evidence type="ECO:0000259" key="2">
    <source>
        <dbReference type="Pfam" id="PF13926"/>
    </source>
</evidence>